<dbReference type="Gene3D" id="1.25.40.10">
    <property type="entry name" value="Tetratricopeptide repeat domain"/>
    <property type="match status" value="1"/>
</dbReference>
<accession>A0A662YQ81</accession>
<feature type="compositionally biased region" description="Polar residues" evidence="1">
    <location>
        <begin position="291"/>
        <end position="304"/>
    </location>
</feature>
<feature type="region of interest" description="Disordered" evidence="1">
    <location>
        <begin position="45"/>
        <end position="66"/>
    </location>
</feature>
<dbReference type="Gene3D" id="3.40.50.300">
    <property type="entry name" value="P-loop containing nucleotide triphosphate hydrolases"/>
    <property type="match status" value="1"/>
</dbReference>
<dbReference type="PANTHER" id="PTHR37000:SF3">
    <property type="entry name" value="MUCIN-22"/>
    <property type="match status" value="1"/>
</dbReference>
<dbReference type="Proteomes" id="UP000289886">
    <property type="component" value="Unassembled WGS sequence"/>
</dbReference>
<keyword evidence="2" id="KW-0378">Hydrolase</keyword>
<sequence length="606" mass="65504">MMCAKTTVVSLIFQAAVKSLHREEEEEVQRACKDFENDLSASEDWDMFTQNPSQPREQSAQDSGSKKPLEVLLTAPTGRAASLLQKRTGFEGYTLHQVLWSYMKAEKDEEGNPLNWKFSAVQIFVVDEGSLVSVQILYSVLSMLMEHAQLRKLVILETYQRERSGSSISPDQIIKQTSAIYYWKTEEKITNLKRRVNSANLAHNDNKLGDLNIDKGKVRNAQTSQELVEHSEVDKGLATQASTEPSTEAESKRLDRIQLMKVEQHCETQSAHHFKQQHAAAHKLYDDGSSEEQPSSTVRCQNHVDSPRPEKHRVPRIYISMEGREKLEEAGSVAQKLEEAGSVAQKLEEAGSVAQKLEEAGSVAQKLEEAGSVAQKLEEAGSVAQKLEEAGSVAQKLEEAGSVAQKLEEAGSVAQKLEEAGSVAQKLEEAGSVAQKLEEAGSVAQKLEEAGSVAQKLEEAGSVAQKLEEAGSVAQKLEEAGSVAQKLEEAGSVAQKLEEAGSVAQKLEEAGSVAQKLEEAGSVAQKLEEAGSVAQKLEEAGSVAQKLEEAGSVAQKLEEAGSVAQKLEEAGSVAQKLEEAGSVAQKLEEARSVAQKLDEAGSAPLP</sequence>
<dbReference type="GO" id="GO:0004386">
    <property type="term" value="F:helicase activity"/>
    <property type="evidence" value="ECO:0007669"/>
    <property type="project" value="UniProtKB-KW"/>
</dbReference>
<organism evidence="2 3">
    <name type="scientific">Acipenser ruthenus</name>
    <name type="common">Sterlet sturgeon</name>
    <dbReference type="NCBI Taxonomy" id="7906"/>
    <lineage>
        <taxon>Eukaryota</taxon>
        <taxon>Metazoa</taxon>
        <taxon>Chordata</taxon>
        <taxon>Craniata</taxon>
        <taxon>Vertebrata</taxon>
        <taxon>Euteleostomi</taxon>
        <taxon>Actinopterygii</taxon>
        <taxon>Chondrostei</taxon>
        <taxon>Acipenseriformes</taxon>
        <taxon>Acipenseridae</taxon>
        <taxon>Acipenser</taxon>
    </lineage>
</organism>
<dbReference type="InterPro" id="IPR027417">
    <property type="entry name" value="P-loop_NTPase"/>
</dbReference>
<feature type="region of interest" description="Disordered" evidence="1">
    <location>
        <begin position="276"/>
        <end position="313"/>
    </location>
</feature>
<dbReference type="PANTHER" id="PTHR37000">
    <property type="entry name" value="MUCIN-22"/>
    <property type="match status" value="1"/>
</dbReference>
<dbReference type="AlphaFoldDB" id="A0A662YQ81"/>
<keyword evidence="3" id="KW-1185">Reference proteome</keyword>
<proteinExistence type="predicted"/>
<reference evidence="2 3" key="1">
    <citation type="submission" date="2019-01" db="EMBL/GenBank/DDBJ databases">
        <title>Draft Genome and Complete Hox-Cluster Characterization of the Sterlet Sturgeon (Acipenser ruthenus).</title>
        <authorList>
            <person name="Wei Q."/>
        </authorList>
    </citation>
    <scope>NUCLEOTIDE SEQUENCE [LARGE SCALE GENOMIC DNA]</scope>
    <source>
        <strain evidence="2">WHYD16114868_AA</strain>
        <tissue evidence="2">Blood</tissue>
    </source>
</reference>
<keyword evidence="2" id="KW-0547">Nucleotide-binding</keyword>
<comment type="caution">
    <text evidence="2">The sequence shown here is derived from an EMBL/GenBank/DDBJ whole genome shotgun (WGS) entry which is preliminary data.</text>
</comment>
<keyword evidence="2" id="KW-0067">ATP-binding</keyword>
<feature type="compositionally biased region" description="Polar residues" evidence="1">
    <location>
        <begin position="48"/>
        <end position="63"/>
    </location>
</feature>
<feature type="region of interest" description="Disordered" evidence="1">
    <location>
        <begin position="227"/>
        <end position="251"/>
    </location>
</feature>
<evidence type="ECO:0000313" key="3">
    <source>
        <dbReference type="Proteomes" id="UP000289886"/>
    </source>
</evidence>
<keyword evidence="2" id="KW-0347">Helicase</keyword>
<evidence type="ECO:0000313" key="2">
    <source>
        <dbReference type="EMBL" id="RXM98747.1"/>
    </source>
</evidence>
<feature type="compositionally biased region" description="Polar residues" evidence="1">
    <location>
        <begin position="239"/>
        <end position="248"/>
    </location>
</feature>
<name>A0A662YQ81_ACIRT</name>
<evidence type="ECO:0000256" key="1">
    <source>
        <dbReference type="SAM" id="MobiDB-lite"/>
    </source>
</evidence>
<dbReference type="InterPro" id="IPR011990">
    <property type="entry name" value="TPR-like_helical_dom_sf"/>
</dbReference>
<gene>
    <name evidence="2" type="ORF">EOD39_12687</name>
</gene>
<protein>
    <submittedName>
        <fullName evidence="2">DNA helicase B</fullName>
    </submittedName>
</protein>
<dbReference type="Pfam" id="PF13245">
    <property type="entry name" value="AAA_19"/>
    <property type="match status" value="1"/>
</dbReference>
<dbReference type="EMBL" id="SCEB01000569">
    <property type="protein sequence ID" value="RXM98747.1"/>
    <property type="molecule type" value="Genomic_DNA"/>
</dbReference>
<dbReference type="InterPro" id="IPR053330">
    <property type="entry name" value="Mucin-22-like"/>
</dbReference>